<evidence type="ECO:0000256" key="1">
    <source>
        <dbReference type="SAM" id="SignalP"/>
    </source>
</evidence>
<feature type="chain" id="PRO_5043612509" evidence="1">
    <location>
        <begin position="30"/>
        <end position="140"/>
    </location>
</feature>
<dbReference type="Proteomes" id="UP001220962">
    <property type="component" value="Chromosome"/>
</dbReference>
<reference evidence="2 5" key="1">
    <citation type="submission" date="2023-02" db="EMBL/GenBank/DDBJ databases">
        <title>Pathogen: clinical or host-associated sample.</title>
        <authorList>
            <person name="Hergert J."/>
            <person name="Casey R."/>
            <person name="Wagner J."/>
            <person name="Young E.L."/>
            <person name="Oakeson K.F."/>
        </authorList>
    </citation>
    <scope>NUCLEOTIDE SEQUENCE</scope>
    <source>
        <strain evidence="3 5">2022CK-00829</strain>
        <strain evidence="2">2022CK-00830</strain>
    </source>
</reference>
<feature type="signal peptide" evidence="1">
    <location>
        <begin position="1"/>
        <end position="29"/>
    </location>
</feature>
<organism evidence="2 4">
    <name type="scientific">Paenibacillus urinalis</name>
    <dbReference type="NCBI Taxonomy" id="521520"/>
    <lineage>
        <taxon>Bacteria</taxon>
        <taxon>Bacillati</taxon>
        <taxon>Bacillota</taxon>
        <taxon>Bacilli</taxon>
        <taxon>Bacillales</taxon>
        <taxon>Paenibacillaceae</taxon>
        <taxon>Paenibacillus</taxon>
    </lineage>
</organism>
<dbReference type="AlphaFoldDB" id="A0AAX3MT58"/>
<evidence type="ECO:0000313" key="3">
    <source>
        <dbReference type="EMBL" id="WDI00174.1"/>
    </source>
</evidence>
<dbReference type="EMBL" id="CP118101">
    <property type="protein sequence ID" value="WDH80487.1"/>
    <property type="molecule type" value="Genomic_DNA"/>
</dbReference>
<dbReference type="RefSeq" id="WP_274337124.1">
    <property type="nucleotide sequence ID" value="NZ_CP118101.1"/>
</dbReference>
<proteinExistence type="predicted"/>
<dbReference type="EMBL" id="CP118108">
    <property type="protein sequence ID" value="WDI00174.1"/>
    <property type="molecule type" value="Genomic_DNA"/>
</dbReference>
<gene>
    <name evidence="2" type="ORF">PUW23_13005</name>
    <name evidence="3" type="ORF">PUW25_12675</name>
</gene>
<evidence type="ECO:0000313" key="4">
    <source>
        <dbReference type="Proteomes" id="UP001220962"/>
    </source>
</evidence>
<evidence type="ECO:0000313" key="2">
    <source>
        <dbReference type="EMBL" id="WDH80487.1"/>
    </source>
</evidence>
<accession>A0AAX3MT58</accession>
<sequence length="140" mass="15766">MKNKKNYAILIASTSLAAILLVSLPQVYAADNTPVNTIITENKNTLYIESNIQKGFPVPSNALKTESGSYNADLLVERYELEGLKFENSIPEEYVNEIVKQGWKEIKEEQMGGMRVFSKDGEKVNIVTQNGFFQICKEIK</sequence>
<name>A0AAX3MT58_9BACL</name>
<dbReference type="Proteomes" id="UP001221519">
    <property type="component" value="Chromosome"/>
</dbReference>
<evidence type="ECO:0000313" key="5">
    <source>
        <dbReference type="Proteomes" id="UP001221519"/>
    </source>
</evidence>
<keyword evidence="5" id="KW-1185">Reference proteome</keyword>
<keyword evidence="1" id="KW-0732">Signal</keyword>
<protein>
    <submittedName>
        <fullName evidence="2">Uncharacterized protein</fullName>
    </submittedName>
</protein>